<dbReference type="PANTHER" id="PTHR11616:SF241">
    <property type="entry name" value="SODIUM- AND CHLORIDE-DEPENDENT GLYCINE TRANSPORTER 2"/>
    <property type="match status" value="1"/>
</dbReference>
<evidence type="ECO:0000256" key="1">
    <source>
        <dbReference type="ARBA" id="ARBA00004141"/>
    </source>
</evidence>
<dbReference type="GeneID" id="118478416"/>
<dbReference type="PROSITE" id="PS50267">
    <property type="entry name" value="NA_NEUROTRAN_SYMP_3"/>
    <property type="match status" value="1"/>
</dbReference>
<keyword evidence="2" id="KW-0813">Transport</keyword>
<feature type="transmembrane region" description="Helical" evidence="6">
    <location>
        <begin position="100"/>
        <end position="122"/>
    </location>
</feature>
<reference evidence="8" key="1">
    <citation type="submission" date="2025-08" db="UniProtKB">
        <authorList>
            <consortium name="RefSeq"/>
        </authorList>
    </citation>
    <scope>IDENTIFICATION</scope>
</reference>
<feature type="transmembrane region" description="Helical" evidence="6">
    <location>
        <begin position="20"/>
        <end position="41"/>
    </location>
</feature>
<dbReference type="SUPFAM" id="SSF161070">
    <property type="entry name" value="SNF-like"/>
    <property type="match status" value="1"/>
</dbReference>
<keyword evidence="3 6" id="KW-0812">Transmembrane</keyword>
<evidence type="ECO:0000256" key="3">
    <source>
        <dbReference type="ARBA" id="ARBA00022692"/>
    </source>
</evidence>
<proteinExistence type="predicted"/>
<feature type="transmembrane region" description="Helical" evidence="6">
    <location>
        <begin position="53"/>
        <end position="80"/>
    </location>
</feature>
<evidence type="ECO:0000256" key="6">
    <source>
        <dbReference type="SAM" id="Phobius"/>
    </source>
</evidence>
<dbReference type="Pfam" id="PF00209">
    <property type="entry name" value="SNF"/>
    <property type="match status" value="1"/>
</dbReference>
<evidence type="ECO:0000256" key="4">
    <source>
        <dbReference type="ARBA" id="ARBA00022989"/>
    </source>
</evidence>
<evidence type="ECO:0000256" key="5">
    <source>
        <dbReference type="ARBA" id="ARBA00023136"/>
    </source>
</evidence>
<protein>
    <submittedName>
        <fullName evidence="8">Sodium- and chloride-dependent glycine transporter 1-like</fullName>
    </submittedName>
</protein>
<keyword evidence="7" id="KW-1185">Reference proteome</keyword>
<dbReference type="RefSeq" id="XP_035827875.1">
    <property type="nucleotide sequence ID" value="XM_035971982.1"/>
</dbReference>
<dbReference type="PRINTS" id="PR00176">
    <property type="entry name" value="NANEUSMPORT"/>
</dbReference>
<organism evidence="7 8">
    <name type="scientific">Aplysia californica</name>
    <name type="common">California sea hare</name>
    <dbReference type="NCBI Taxonomy" id="6500"/>
    <lineage>
        <taxon>Eukaryota</taxon>
        <taxon>Metazoa</taxon>
        <taxon>Spiralia</taxon>
        <taxon>Lophotrochozoa</taxon>
        <taxon>Mollusca</taxon>
        <taxon>Gastropoda</taxon>
        <taxon>Heterobranchia</taxon>
        <taxon>Euthyneura</taxon>
        <taxon>Tectipleura</taxon>
        <taxon>Aplysiida</taxon>
        <taxon>Aplysioidea</taxon>
        <taxon>Aplysiidae</taxon>
        <taxon>Aplysia</taxon>
    </lineage>
</organism>
<evidence type="ECO:0000313" key="7">
    <source>
        <dbReference type="Proteomes" id="UP000694888"/>
    </source>
</evidence>
<evidence type="ECO:0000256" key="2">
    <source>
        <dbReference type="ARBA" id="ARBA00022448"/>
    </source>
</evidence>
<evidence type="ECO:0000313" key="8">
    <source>
        <dbReference type="RefSeq" id="XP_035827875.1"/>
    </source>
</evidence>
<sequence>MSVCSPQSGFYWLTLMNHYVPSVCLMLLALTEVVVLAWVYGTKRLCRDLETMLGYPVLPFWAPTWKVITPGFVLVLWLTGLLDFRTIGSIYPGYPFWSDLLGLAISLLPIVPVVIVAARTLVRAKGTPLQRLRESVKPSPLWCSAEVTAPDPIMPEMETLTKQIQDERI</sequence>
<keyword evidence="5 6" id="KW-0472">Membrane</keyword>
<dbReference type="InterPro" id="IPR037272">
    <property type="entry name" value="SNS_sf"/>
</dbReference>
<comment type="subcellular location">
    <subcellularLocation>
        <location evidence="1">Membrane</location>
        <topology evidence="1">Multi-pass membrane protein</topology>
    </subcellularLocation>
</comment>
<dbReference type="PANTHER" id="PTHR11616">
    <property type="entry name" value="SODIUM/CHLORIDE DEPENDENT TRANSPORTER"/>
    <property type="match status" value="1"/>
</dbReference>
<dbReference type="Proteomes" id="UP000694888">
    <property type="component" value="Unplaced"/>
</dbReference>
<gene>
    <name evidence="8" type="primary">LOC118478416</name>
</gene>
<accession>A0ABM1VZN2</accession>
<dbReference type="InterPro" id="IPR000175">
    <property type="entry name" value="Na/ntran_symport"/>
</dbReference>
<name>A0ABM1VZN2_APLCA</name>
<keyword evidence="4 6" id="KW-1133">Transmembrane helix</keyword>